<name>A0A7W8ZPS2_9SPHI</name>
<evidence type="ECO:0000256" key="1">
    <source>
        <dbReference type="ARBA" id="ARBA00004442"/>
    </source>
</evidence>
<dbReference type="Gene3D" id="2.40.170.20">
    <property type="entry name" value="TonB-dependent receptor, beta-barrel domain"/>
    <property type="match status" value="1"/>
</dbReference>
<organism evidence="6 7">
    <name type="scientific">Pedobacter cryoconitis</name>
    <dbReference type="NCBI Taxonomy" id="188932"/>
    <lineage>
        <taxon>Bacteria</taxon>
        <taxon>Pseudomonadati</taxon>
        <taxon>Bacteroidota</taxon>
        <taxon>Sphingobacteriia</taxon>
        <taxon>Sphingobacteriales</taxon>
        <taxon>Sphingobacteriaceae</taxon>
        <taxon>Pedobacter</taxon>
    </lineage>
</organism>
<feature type="chain" id="PRO_5031366233" evidence="4">
    <location>
        <begin position="19"/>
        <end position="795"/>
    </location>
</feature>
<evidence type="ECO:0000313" key="6">
    <source>
        <dbReference type="EMBL" id="MBB5637697.1"/>
    </source>
</evidence>
<dbReference type="AlphaFoldDB" id="A0A7W8ZPS2"/>
<evidence type="ECO:0000256" key="3">
    <source>
        <dbReference type="ARBA" id="ARBA00023237"/>
    </source>
</evidence>
<dbReference type="PANTHER" id="PTHR40980:SF4">
    <property type="entry name" value="TONB-DEPENDENT RECEPTOR-LIKE BETA-BARREL DOMAIN-CONTAINING PROTEIN"/>
    <property type="match status" value="1"/>
</dbReference>
<dbReference type="Pfam" id="PF13620">
    <property type="entry name" value="CarboxypepD_reg"/>
    <property type="match status" value="1"/>
</dbReference>
<dbReference type="RefSeq" id="WP_183883565.1">
    <property type="nucleotide sequence ID" value="NZ_JACHCE010000006.1"/>
</dbReference>
<feature type="signal peptide" evidence="4">
    <location>
        <begin position="1"/>
        <end position="18"/>
    </location>
</feature>
<dbReference type="SUPFAM" id="SSF49464">
    <property type="entry name" value="Carboxypeptidase regulatory domain-like"/>
    <property type="match status" value="1"/>
</dbReference>
<keyword evidence="3" id="KW-0998">Cell outer membrane</keyword>
<evidence type="ECO:0000313" key="7">
    <source>
        <dbReference type="Proteomes" id="UP000537204"/>
    </source>
</evidence>
<reference evidence="6 7" key="1">
    <citation type="submission" date="2020-08" db="EMBL/GenBank/DDBJ databases">
        <title>Genomic Encyclopedia of Type Strains, Phase IV (KMG-V): Genome sequencing to study the core and pangenomes of soil and plant-associated prokaryotes.</title>
        <authorList>
            <person name="Whitman W."/>
        </authorList>
    </citation>
    <scope>NUCLEOTIDE SEQUENCE [LARGE SCALE GENOMIC DNA]</scope>
    <source>
        <strain evidence="6 7">S3M1</strain>
    </source>
</reference>
<dbReference type="Proteomes" id="UP000537204">
    <property type="component" value="Unassembled WGS sequence"/>
</dbReference>
<keyword evidence="2" id="KW-0472">Membrane</keyword>
<gene>
    <name evidence="6" type="ORF">HDE68_003622</name>
</gene>
<dbReference type="Gene3D" id="2.60.40.1120">
    <property type="entry name" value="Carboxypeptidase-like, regulatory domain"/>
    <property type="match status" value="1"/>
</dbReference>
<protein>
    <submittedName>
        <fullName evidence="6">Outer membrane receptor protein involved in Fe transport</fullName>
    </submittedName>
</protein>
<dbReference type="Pfam" id="PF14905">
    <property type="entry name" value="OMP_b-brl_3"/>
    <property type="match status" value="1"/>
</dbReference>
<proteinExistence type="predicted"/>
<keyword evidence="4" id="KW-0732">Signal</keyword>
<accession>A0A7W8ZPS2</accession>
<dbReference type="Gene3D" id="2.170.130.10">
    <property type="entry name" value="TonB-dependent receptor, plug domain"/>
    <property type="match status" value="1"/>
</dbReference>
<evidence type="ECO:0000256" key="2">
    <source>
        <dbReference type="ARBA" id="ARBA00023136"/>
    </source>
</evidence>
<keyword evidence="6" id="KW-0675">Receptor</keyword>
<dbReference type="GO" id="GO:0009279">
    <property type="term" value="C:cell outer membrane"/>
    <property type="evidence" value="ECO:0007669"/>
    <property type="project" value="UniProtKB-SubCell"/>
</dbReference>
<evidence type="ECO:0000259" key="5">
    <source>
        <dbReference type="Pfam" id="PF14905"/>
    </source>
</evidence>
<dbReference type="PANTHER" id="PTHR40980">
    <property type="entry name" value="PLUG DOMAIN-CONTAINING PROTEIN"/>
    <property type="match status" value="1"/>
</dbReference>
<dbReference type="InterPro" id="IPR036942">
    <property type="entry name" value="Beta-barrel_TonB_sf"/>
</dbReference>
<dbReference type="InterPro" id="IPR008969">
    <property type="entry name" value="CarboxyPept-like_regulatory"/>
</dbReference>
<dbReference type="InterPro" id="IPR041700">
    <property type="entry name" value="OMP_b-brl_3"/>
</dbReference>
<comment type="subcellular location">
    <subcellularLocation>
        <location evidence="1">Cell outer membrane</location>
    </subcellularLocation>
</comment>
<evidence type="ECO:0000256" key="4">
    <source>
        <dbReference type="SAM" id="SignalP"/>
    </source>
</evidence>
<feature type="domain" description="Outer membrane protein beta-barrel" evidence="5">
    <location>
        <begin position="367"/>
        <end position="771"/>
    </location>
</feature>
<dbReference type="SUPFAM" id="SSF56935">
    <property type="entry name" value="Porins"/>
    <property type="match status" value="1"/>
</dbReference>
<dbReference type="EMBL" id="JACHCE010000006">
    <property type="protein sequence ID" value="MBB5637697.1"/>
    <property type="molecule type" value="Genomic_DNA"/>
</dbReference>
<dbReference type="InterPro" id="IPR037066">
    <property type="entry name" value="Plug_dom_sf"/>
</dbReference>
<comment type="caution">
    <text evidence="6">The sequence shown here is derived from an EMBL/GenBank/DDBJ whole genome shotgun (WGS) entry which is preliminary data.</text>
</comment>
<sequence>MKNILYILLMFLPFQLSAQQKLSGIVNDEQGKPLDAATITISQNGQVISSQLADLGKFILTGLNQSPYQLSVSLLGYKPALRTFNLPKDSLNIMLLSDSKQLKEVAITYTKPTVERKIDRVVFNVENSIIASGGTAWDALNKAPGVKTTNDGGVTANNKGVTVYLDGKPVRLSGDDLAAYLQSIPSDNISKIEVMPNPSSKYEAQGGAVIDIISKKIKSDGFNAGLNTGYTRGQLNRYTGSGIFNYRKNKLNIFGTYSYSDRDIKRDLSQYTIFQTPSSYAYWDMNKISISGSKVNNYTAGADYNLTDNQVVGVLVTGNNSVNTGSSTALTNIYNNYHNSPDSVLHTNSTNGGNANQYSFNLNYKAKLDSSGKSLNVDMDYSPYTRNNTQLLNNLTYLPDGSLGSAPYHTSFPATQKINIWSGKIDYEYKPGKIWSMESGLKYTSTVSENQFDFYNNAGAVPVLDPSKSDQFKYTENTAAGYTSITGAFGKWNFKGGLRAEYTTTKGLSLSLDSINVNKYLRIFPTAFVTYKASENSEFGFNYSKRIFRPDYRQLNPAKSYSSPYNYWSGNPFLRPAIINSFQLSYTLHQNYTFSGVYTQINDLASNVTVQDNVNKTFYDTQQNIGSIKDLGTELSSIHHPASWWEINNTAQGYLRTQNSDQPGNTYNNRQFYFYLRTDHAFTIDKNSGLKAELSAWYNSAVEQGTLRIAKTYDLSTGISKQVFNKQGTIKFSAADLLYSNPYRISIHNEGQNNGIYQKNDTRTFTVSFSYKLGKNVTAARQRTTASEEERKRAN</sequence>